<keyword evidence="8" id="KW-1185">Reference proteome</keyword>
<evidence type="ECO:0000256" key="3">
    <source>
        <dbReference type="ARBA" id="ARBA00022692"/>
    </source>
</evidence>
<keyword evidence="5 6" id="KW-0472">Membrane</keyword>
<protein>
    <submittedName>
        <fullName evidence="7">YitT family protein</fullName>
    </submittedName>
</protein>
<name>A0A2V1P6L8_9RHOB</name>
<feature type="transmembrane region" description="Helical" evidence="6">
    <location>
        <begin position="18"/>
        <end position="39"/>
    </location>
</feature>
<keyword evidence="4 6" id="KW-1133">Transmembrane helix</keyword>
<evidence type="ECO:0000256" key="1">
    <source>
        <dbReference type="ARBA" id="ARBA00004651"/>
    </source>
</evidence>
<dbReference type="InterPro" id="IPR003740">
    <property type="entry name" value="YitT"/>
</dbReference>
<dbReference type="EMBL" id="QETF01000005">
    <property type="protein sequence ID" value="PWG17454.1"/>
    <property type="molecule type" value="Genomic_DNA"/>
</dbReference>
<feature type="transmembrane region" description="Helical" evidence="6">
    <location>
        <begin position="81"/>
        <end position="99"/>
    </location>
</feature>
<evidence type="ECO:0000313" key="7">
    <source>
        <dbReference type="EMBL" id="PWG17454.1"/>
    </source>
</evidence>
<dbReference type="Proteomes" id="UP000245293">
    <property type="component" value="Unassembled WGS sequence"/>
</dbReference>
<evidence type="ECO:0000313" key="8">
    <source>
        <dbReference type="Proteomes" id="UP000245293"/>
    </source>
</evidence>
<dbReference type="PANTHER" id="PTHR33545:SF5">
    <property type="entry name" value="UPF0750 MEMBRANE PROTEIN YITT"/>
    <property type="match status" value="1"/>
</dbReference>
<sequence length="203" mass="21498">MAQESSTTPHTALEDAQAFALGTAMCALGVTMLTHLGLITGQTAGLAVLLSYVTGWSFGAIFFALNLPFYWLGWVRLGKRFVVKSVICVTLVSVMAETFPSLIRFEQLDPVLGALLVGAVTGLGLIVLFRHGASLGGVGVLGLVIQDRTGFRAGYVQLAFDAALFAAAFAILAPRMVLFSLAGAVVANLIIATNHRHDRYTGR</sequence>
<dbReference type="AlphaFoldDB" id="A0A2V1P6L8"/>
<dbReference type="Pfam" id="PF02588">
    <property type="entry name" value="YitT_membrane"/>
    <property type="match status" value="1"/>
</dbReference>
<proteinExistence type="predicted"/>
<feature type="transmembrane region" description="Helical" evidence="6">
    <location>
        <begin position="162"/>
        <end position="191"/>
    </location>
</feature>
<organism evidence="7 8">
    <name type="scientific">Salibaculum griseiflavum</name>
    <dbReference type="NCBI Taxonomy" id="1914409"/>
    <lineage>
        <taxon>Bacteria</taxon>
        <taxon>Pseudomonadati</taxon>
        <taxon>Pseudomonadota</taxon>
        <taxon>Alphaproteobacteria</taxon>
        <taxon>Rhodobacterales</taxon>
        <taxon>Roseobacteraceae</taxon>
        <taxon>Salibaculum</taxon>
    </lineage>
</organism>
<keyword evidence="3 6" id="KW-0812">Transmembrane</keyword>
<dbReference type="InterPro" id="IPR051461">
    <property type="entry name" value="UPF0750_membrane"/>
</dbReference>
<feature type="transmembrane region" description="Helical" evidence="6">
    <location>
        <begin position="46"/>
        <end position="69"/>
    </location>
</feature>
<dbReference type="RefSeq" id="WP_109387892.1">
    <property type="nucleotide sequence ID" value="NZ_QETF01000005.1"/>
</dbReference>
<keyword evidence="2" id="KW-1003">Cell membrane</keyword>
<dbReference type="GO" id="GO:0005886">
    <property type="term" value="C:plasma membrane"/>
    <property type="evidence" value="ECO:0007669"/>
    <property type="project" value="UniProtKB-SubCell"/>
</dbReference>
<comment type="caution">
    <text evidence="7">The sequence shown here is derived from an EMBL/GenBank/DDBJ whole genome shotgun (WGS) entry which is preliminary data.</text>
</comment>
<accession>A0A2V1P6L8</accession>
<dbReference type="OrthoDB" id="3296441at2"/>
<reference evidence="8" key="1">
    <citation type="submission" date="2018-05" db="EMBL/GenBank/DDBJ databases">
        <authorList>
            <person name="Du Z."/>
            <person name="Wang X."/>
        </authorList>
    </citation>
    <scope>NUCLEOTIDE SEQUENCE [LARGE SCALE GENOMIC DNA]</scope>
    <source>
        <strain evidence="8">WDS4C29</strain>
    </source>
</reference>
<evidence type="ECO:0000256" key="6">
    <source>
        <dbReference type="SAM" id="Phobius"/>
    </source>
</evidence>
<gene>
    <name evidence="7" type="ORF">DFK10_06725</name>
</gene>
<evidence type="ECO:0000256" key="5">
    <source>
        <dbReference type="ARBA" id="ARBA00023136"/>
    </source>
</evidence>
<evidence type="ECO:0000256" key="4">
    <source>
        <dbReference type="ARBA" id="ARBA00022989"/>
    </source>
</evidence>
<evidence type="ECO:0000256" key="2">
    <source>
        <dbReference type="ARBA" id="ARBA00022475"/>
    </source>
</evidence>
<dbReference type="PANTHER" id="PTHR33545">
    <property type="entry name" value="UPF0750 MEMBRANE PROTEIN YITT-RELATED"/>
    <property type="match status" value="1"/>
</dbReference>
<comment type="subcellular location">
    <subcellularLocation>
        <location evidence="1">Cell membrane</location>
        <topology evidence="1">Multi-pass membrane protein</topology>
    </subcellularLocation>
</comment>